<keyword evidence="2" id="KW-0456">Lyase</keyword>
<dbReference type="InterPro" id="IPR003754">
    <property type="entry name" value="4pyrrol_synth_uPrphyn_synth"/>
</dbReference>
<keyword evidence="3" id="KW-1185">Reference proteome</keyword>
<name>A0ABZ3D6U8_9PROT</name>
<dbReference type="GO" id="GO:0004852">
    <property type="term" value="F:uroporphyrinogen-III synthase activity"/>
    <property type="evidence" value="ECO:0007669"/>
    <property type="project" value="UniProtKB-EC"/>
</dbReference>
<reference evidence="2 3" key="1">
    <citation type="submission" date="2024-04" db="EMBL/GenBank/DDBJ databases">
        <title>Complete genome sequence of Nguyenibacter vanlangesis HBCM-1154, a strain capable of nitrogen fixation, IAA production, and phosphorus solubilization isolated from sugarcane soil.</title>
        <authorList>
            <person name="MY HANH P."/>
        </authorList>
    </citation>
    <scope>NUCLEOTIDE SEQUENCE [LARGE SCALE GENOMIC DNA]</scope>
    <source>
        <strain evidence="2 3">HBCM 1154</strain>
    </source>
</reference>
<evidence type="ECO:0000313" key="3">
    <source>
        <dbReference type="Proteomes" id="UP001449795"/>
    </source>
</evidence>
<dbReference type="Gene3D" id="3.40.50.10090">
    <property type="match status" value="2"/>
</dbReference>
<dbReference type="CDD" id="cd06578">
    <property type="entry name" value="HemD"/>
    <property type="match status" value="1"/>
</dbReference>
<organism evidence="2 3">
    <name type="scientific">Nguyenibacter vanlangensis</name>
    <dbReference type="NCBI Taxonomy" id="1216886"/>
    <lineage>
        <taxon>Bacteria</taxon>
        <taxon>Pseudomonadati</taxon>
        <taxon>Pseudomonadota</taxon>
        <taxon>Alphaproteobacteria</taxon>
        <taxon>Acetobacterales</taxon>
        <taxon>Acetobacteraceae</taxon>
        <taxon>Nguyenibacter</taxon>
    </lineage>
</organism>
<evidence type="ECO:0000259" key="1">
    <source>
        <dbReference type="Pfam" id="PF02602"/>
    </source>
</evidence>
<proteinExistence type="predicted"/>
<dbReference type="EC" id="4.2.1.75" evidence="2"/>
<dbReference type="InterPro" id="IPR036108">
    <property type="entry name" value="4pyrrol_syn_uPrphyn_synt_sf"/>
</dbReference>
<protein>
    <submittedName>
        <fullName evidence="2">Uroporphyrinogen-III synthase</fullName>
        <ecNumber evidence="2">4.2.1.75</ecNumber>
    </submittedName>
</protein>
<dbReference type="EMBL" id="CP152276">
    <property type="protein sequence ID" value="XAE43523.1"/>
    <property type="molecule type" value="Genomic_DNA"/>
</dbReference>
<accession>A0ABZ3D6U8</accession>
<dbReference type="Proteomes" id="UP001449795">
    <property type="component" value="Chromosome"/>
</dbReference>
<dbReference type="RefSeq" id="WP_342628957.1">
    <property type="nucleotide sequence ID" value="NZ_CP152276.1"/>
</dbReference>
<evidence type="ECO:0000313" key="2">
    <source>
        <dbReference type="EMBL" id="XAE43523.1"/>
    </source>
</evidence>
<gene>
    <name evidence="2" type="ORF">AAC691_03460</name>
</gene>
<feature type="domain" description="Tetrapyrrole biosynthesis uroporphyrinogen III synthase" evidence="1">
    <location>
        <begin position="34"/>
        <end position="243"/>
    </location>
</feature>
<dbReference type="SUPFAM" id="SSF69618">
    <property type="entry name" value="HemD-like"/>
    <property type="match status" value="1"/>
</dbReference>
<sequence>MPPDPPSAGLRPGGQRPAVLITRPEPGLTETMDAVSALGWRAVALPALRAEPVGQGPLAARGAQAVLVTSGQAVAALAGRLPPDLPMLVVGAATARRARDAGFTRVTAAGGTADALADLVLSARHAGDGALLLATAAGYGHALADRLRRNGFRVIRRRVYRVRPAMPPPAALRALLQDGGIAAALFFSAETARQFLRRLPRDLRDGLRDVRAIAISDGTAQILDAIPWRAIERAATPDQAAMLDRLGPVAAPSRRDAGPPGP</sequence>
<dbReference type="Pfam" id="PF02602">
    <property type="entry name" value="HEM4"/>
    <property type="match status" value="1"/>
</dbReference>